<keyword evidence="4" id="KW-1185">Reference proteome</keyword>
<dbReference type="KEGG" id="tmc:LMI_0701"/>
<evidence type="ECO:0000313" key="3">
    <source>
        <dbReference type="Proteomes" id="UP000032414"/>
    </source>
</evidence>
<dbReference type="Proteomes" id="UP000182998">
    <property type="component" value="Unassembled WGS sequence"/>
</dbReference>
<evidence type="ECO:0000313" key="4">
    <source>
        <dbReference type="Proteomes" id="UP000182998"/>
    </source>
</evidence>
<dbReference type="EMBL" id="FMVN01000011">
    <property type="protein sequence ID" value="SCY61849.1"/>
    <property type="molecule type" value="Genomic_DNA"/>
</dbReference>
<accession>A0A098GDC9</accession>
<dbReference type="EMBL" id="LN614830">
    <property type="protein sequence ID" value="CEG60025.1"/>
    <property type="molecule type" value="Genomic_DNA"/>
</dbReference>
<evidence type="ECO:0000313" key="2">
    <source>
        <dbReference type="EMBL" id="SCY61849.1"/>
    </source>
</evidence>
<dbReference type="PATRIC" id="fig|451.8.peg.2288"/>
<reference evidence="2 4" key="3">
    <citation type="submission" date="2016-10" db="EMBL/GenBank/DDBJ databases">
        <authorList>
            <person name="Varghese N."/>
            <person name="Submissions S."/>
        </authorList>
    </citation>
    <scope>NUCLEOTIDE SEQUENCE [LARGE SCALE GENOMIC DNA]</scope>
    <source>
        <strain evidence="2 4">ATCC 33218</strain>
    </source>
</reference>
<evidence type="ECO:0000313" key="1">
    <source>
        <dbReference type="EMBL" id="CEG60025.1"/>
    </source>
</evidence>
<organism evidence="1 3">
    <name type="scientific">Legionella micdadei</name>
    <name type="common">Tatlockia micdadei</name>
    <dbReference type="NCBI Taxonomy" id="451"/>
    <lineage>
        <taxon>Bacteria</taxon>
        <taxon>Pseudomonadati</taxon>
        <taxon>Pseudomonadota</taxon>
        <taxon>Gammaproteobacteria</taxon>
        <taxon>Legionellales</taxon>
        <taxon>Legionellaceae</taxon>
        <taxon>Legionella</taxon>
    </lineage>
</organism>
<protein>
    <submittedName>
        <fullName evidence="1">Uncharacterized protein</fullName>
    </submittedName>
</protein>
<dbReference type="AlphaFoldDB" id="A0A098GDC9"/>
<sequence length="54" mass="6422">MIFKYTFNTQNMLKMKGLSRGAKIDTFLIKKETYVTLSFCKNTRRVVITFKTKH</sequence>
<dbReference type="Proteomes" id="UP000032414">
    <property type="component" value="Chromosome I"/>
</dbReference>
<reference evidence="1" key="2">
    <citation type="submission" date="2014-09" db="EMBL/GenBank/DDBJ databases">
        <authorList>
            <person name="GOMEZ-VALERO Laura"/>
        </authorList>
    </citation>
    <scope>NUCLEOTIDE SEQUENCE</scope>
    <source>
        <strain evidence="1">ATCC33218</strain>
    </source>
</reference>
<reference evidence="3" key="1">
    <citation type="submission" date="2014-09" db="EMBL/GenBank/DDBJ databases">
        <authorList>
            <person name="Gomez-Valero L."/>
        </authorList>
    </citation>
    <scope>NUCLEOTIDE SEQUENCE [LARGE SCALE GENOMIC DNA]</scope>
    <source>
        <strain evidence="3">ATCC33218</strain>
    </source>
</reference>
<dbReference type="HOGENOM" id="CLU_3048882_0_0_6"/>
<proteinExistence type="predicted"/>
<name>A0A098GDC9_LEGMI</name>
<gene>
    <name evidence="1" type="ORF">LMI_0701</name>
    <name evidence="2" type="ORF">SAMN02982997_02262</name>
</gene>